<feature type="region of interest" description="Disordered" evidence="1">
    <location>
        <begin position="1"/>
        <end position="20"/>
    </location>
</feature>
<name>A0A2P5F330_TREOI</name>
<accession>A0A2P5F330</accession>
<keyword evidence="3" id="KW-1185">Reference proteome</keyword>
<evidence type="ECO:0000313" key="3">
    <source>
        <dbReference type="Proteomes" id="UP000237000"/>
    </source>
</evidence>
<reference evidence="3" key="1">
    <citation type="submission" date="2016-06" db="EMBL/GenBank/DDBJ databases">
        <title>Parallel loss of symbiosis genes in relatives of nitrogen-fixing non-legume Parasponia.</title>
        <authorList>
            <person name="Van Velzen R."/>
            <person name="Holmer R."/>
            <person name="Bu F."/>
            <person name="Rutten L."/>
            <person name="Van Zeijl A."/>
            <person name="Liu W."/>
            <person name="Santuari L."/>
            <person name="Cao Q."/>
            <person name="Sharma T."/>
            <person name="Shen D."/>
            <person name="Roswanjaya Y."/>
            <person name="Wardhani T."/>
            <person name="Kalhor M.S."/>
            <person name="Jansen J."/>
            <person name="Van den Hoogen J."/>
            <person name="Gungor B."/>
            <person name="Hartog M."/>
            <person name="Hontelez J."/>
            <person name="Verver J."/>
            <person name="Yang W.-C."/>
            <person name="Schijlen E."/>
            <person name="Repin R."/>
            <person name="Schilthuizen M."/>
            <person name="Schranz E."/>
            <person name="Heidstra R."/>
            <person name="Miyata K."/>
            <person name="Fedorova E."/>
            <person name="Kohlen W."/>
            <person name="Bisseling T."/>
            <person name="Smit S."/>
            <person name="Geurts R."/>
        </authorList>
    </citation>
    <scope>NUCLEOTIDE SEQUENCE [LARGE SCALE GENOMIC DNA]</scope>
    <source>
        <strain evidence="3">cv. RG33-2</strain>
    </source>
</reference>
<dbReference type="EMBL" id="JXTC01000068">
    <property type="protein sequence ID" value="PON92172.1"/>
    <property type="molecule type" value="Genomic_DNA"/>
</dbReference>
<sequence length="109" mass="12603">MQRPPHKTQHAYLGKQKSRSVSSCGKRTLELSKGRLNFSIRLAQMQSICFQDAQSSLRNNLCRLSSSEKNLSQKRKTRKRLPDNKVLKLRKRNPLPRAVRVCNELSVIE</sequence>
<proteinExistence type="predicted"/>
<dbReference type="AlphaFoldDB" id="A0A2P5F330"/>
<gene>
    <name evidence="2" type="ORF">TorRG33x02_119910</name>
</gene>
<dbReference type="InParanoid" id="A0A2P5F330"/>
<evidence type="ECO:0000256" key="1">
    <source>
        <dbReference type="SAM" id="MobiDB-lite"/>
    </source>
</evidence>
<comment type="caution">
    <text evidence="2">The sequence shown here is derived from an EMBL/GenBank/DDBJ whole genome shotgun (WGS) entry which is preliminary data.</text>
</comment>
<protein>
    <submittedName>
        <fullName evidence="2">Uncharacterized protein</fullName>
    </submittedName>
</protein>
<organism evidence="2 3">
    <name type="scientific">Trema orientale</name>
    <name type="common">Charcoal tree</name>
    <name type="synonym">Celtis orientalis</name>
    <dbReference type="NCBI Taxonomy" id="63057"/>
    <lineage>
        <taxon>Eukaryota</taxon>
        <taxon>Viridiplantae</taxon>
        <taxon>Streptophyta</taxon>
        <taxon>Embryophyta</taxon>
        <taxon>Tracheophyta</taxon>
        <taxon>Spermatophyta</taxon>
        <taxon>Magnoliopsida</taxon>
        <taxon>eudicotyledons</taxon>
        <taxon>Gunneridae</taxon>
        <taxon>Pentapetalae</taxon>
        <taxon>rosids</taxon>
        <taxon>fabids</taxon>
        <taxon>Rosales</taxon>
        <taxon>Cannabaceae</taxon>
        <taxon>Trema</taxon>
    </lineage>
</organism>
<evidence type="ECO:0000313" key="2">
    <source>
        <dbReference type="EMBL" id="PON92172.1"/>
    </source>
</evidence>
<dbReference type="Proteomes" id="UP000237000">
    <property type="component" value="Unassembled WGS sequence"/>
</dbReference>